<dbReference type="Proteomes" id="UP000054321">
    <property type="component" value="Unassembled WGS sequence"/>
</dbReference>
<dbReference type="Pfam" id="PF03583">
    <property type="entry name" value="LIP"/>
    <property type="match status" value="1"/>
</dbReference>
<dbReference type="PANTHER" id="PTHR34853">
    <property type="match status" value="1"/>
</dbReference>
<dbReference type="OrthoDB" id="2373480at2759"/>
<dbReference type="PANTHER" id="PTHR34853:SF5">
    <property type="entry name" value="LIP-DOMAIN-CONTAINING PROTEIN-RELATED"/>
    <property type="match status" value="1"/>
</dbReference>
<dbReference type="SUPFAM" id="SSF53474">
    <property type="entry name" value="alpha/beta-Hydrolases"/>
    <property type="match status" value="1"/>
</dbReference>
<proteinExistence type="inferred from homology"/>
<dbReference type="GO" id="GO:0004806">
    <property type="term" value="F:triacylglycerol lipase activity"/>
    <property type="evidence" value="ECO:0007669"/>
    <property type="project" value="UniProtKB-UniRule"/>
</dbReference>
<reference evidence="4" key="2">
    <citation type="submission" date="2015-01" db="EMBL/GenBank/DDBJ databases">
        <title>Evolutionary Origins and Diversification of the Mycorrhizal Mutualists.</title>
        <authorList>
            <consortium name="DOE Joint Genome Institute"/>
            <consortium name="Mycorrhizal Genomics Consortium"/>
            <person name="Kohler A."/>
            <person name="Kuo A."/>
            <person name="Nagy L.G."/>
            <person name="Floudas D."/>
            <person name="Copeland A."/>
            <person name="Barry K.W."/>
            <person name="Cichocki N."/>
            <person name="Veneault-Fourrey C."/>
            <person name="LaButti K."/>
            <person name="Lindquist E.A."/>
            <person name="Lipzen A."/>
            <person name="Lundell T."/>
            <person name="Morin E."/>
            <person name="Murat C."/>
            <person name="Riley R."/>
            <person name="Ohm R."/>
            <person name="Sun H."/>
            <person name="Tunlid A."/>
            <person name="Henrissat B."/>
            <person name="Grigoriev I.V."/>
            <person name="Hibbett D.S."/>
            <person name="Martin F."/>
        </authorList>
    </citation>
    <scope>NUCLEOTIDE SEQUENCE [LARGE SCALE GENOMIC DNA]</scope>
    <source>
        <strain evidence="4">Zn</strain>
    </source>
</reference>
<dbReference type="PIRSF" id="PIRSF029171">
    <property type="entry name" value="Esterase_LipA"/>
    <property type="match status" value="1"/>
</dbReference>
<dbReference type="HOGENOM" id="CLU_029538_5_0_1"/>
<dbReference type="InterPro" id="IPR005152">
    <property type="entry name" value="Lipase_secreted"/>
</dbReference>
<evidence type="ECO:0000313" key="4">
    <source>
        <dbReference type="Proteomes" id="UP000054321"/>
    </source>
</evidence>
<keyword evidence="4" id="KW-1185">Reference proteome</keyword>
<dbReference type="InterPro" id="IPR029058">
    <property type="entry name" value="AB_hydrolase_fold"/>
</dbReference>
<evidence type="ECO:0000313" key="3">
    <source>
        <dbReference type="EMBL" id="KIM96021.1"/>
    </source>
</evidence>
<keyword evidence="2" id="KW-0732">Signal</keyword>
<feature type="chain" id="PRO_5013436906" evidence="2">
    <location>
        <begin position="20"/>
        <end position="453"/>
    </location>
</feature>
<dbReference type="EMBL" id="KN832885">
    <property type="protein sequence ID" value="KIM96021.1"/>
    <property type="molecule type" value="Genomic_DNA"/>
</dbReference>
<sequence>MGFWLKSFLLLLQAVLAPALPFSTRVWGRSAPLQPSEDPFYTPPAGYESSAPGTILRSRAIPDTLAISSILPINVQGAYQLLYRTTDSLGNPQATVTTIIVPHKANPKKLLSYQIAEDGAYINCAPSYVLQQGSELNDSGSSAAEILFIIAALDQGWIVNTPDYEGPQAAFTSGIQAGQAVLDSVRAALASGSITGVSSEAAYQMWGYSGGSLATEWAAELQPSYAPELSFIGAALGGLVPNITSVLNTINKGPFAGLGPAGIIGLANAYPALATYVQENLVPSKAADFEKAGTQCLITDTSQFIFDDIYSYFTKGEELLNDPIPQSILQSTGQQGTHGTPQMPMFFYKAVADEVSPVADTDALVSRLCSQGAQIQYVRDGLGEHVTEIITGAGDAFVFLKNRFDGVPAASGCHTSNVLLDALNLPAIEALGATVVDALLAILLLPIGEIGLR</sequence>
<organism evidence="3 4">
    <name type="scientific">Oidiodendron maius (strain Zn)</name>
    <dbReference type="NCBI Taxonomy" id="913774"/>
    <lineage>
        <taxon>Eukaryota</taxon>
        <taxon>Fungi</taxon>
        <taxon>Dikarya</taxon>
        <taxon>Ascomycota</taxon>
        <taxon>Pezizomycotina</taxon>
        <taxon>Leotiomycetes</taxon>
        <taxon>Leotiomycetes incertae sedis</taxon>
        <taxon>Myxotrichaceae</taxon>
        <taxon>Oidiodendron</taxon>
    </lineage>
</organism>
<keyword evidence="1" id="KW-0378">Hydrolase</keyword>
<gene>
    <name evidence="3" type="ORF">OIDMADRAFT_205609</name>
</gene>
<comment type="similarity">
    <text evidence="2">Belongs to the AB hydrolase superfamily. Lipase family.</text>
</comment>
<feature type="signal peptide" evidence="2">
    <location>
        <begin position="1"/>
        <end position="19"/>
    </location>
</feature>
<dbReference type="Gene3D" id="3.40.50.1820">
    <property type="entry name" value="alpha/beta hydrolase"/>
    <property type="match status" value="1"/>
</dbReference>
<dbReference type="GO" id="GO:0016042">
    <property type="term" value="P:lipid catabolic process"/>
    <property type="evidence" value="ECO:0007669"/>
    <property type="project" value="UniProtKB-UniRule"/>
</dbReference>
<dbReference type="AlphaFoldDB" id="A0A0C3H0J1"/>
<accession>A0A0C3H0J1</accession>
<reference evidence="3 4" key="1">
    <citation type="submission" date="2014-04" db="EMBL/GenBank/DDBJ databases">
        <authorList>
            <consortium name="DOE Joint Genome Institute"/>
            <person name="Kuo A."/>
            <person name="Martino E."/>
            <person name="Perotto S."/>
            <person name="Kohler A."/>
            <person name="Nagy L.G."/>
            <person name="Floudas D."/>
            <person name="Copeland A."/>
            <person name="Barry K.W."/>
            <person name="Cichocki N."/>
            <person name="Veneault-Fourrey C."/>
            <person name="LaButti K."/>
            <person name="Lindquist E.A."/>
            <person name="Lipzen A."/>
            <person name="Lundell T."/>
            <person name="Morin E."/>
            <person name="Murat C."/>
            <person name="Sun H."/>
            <person name="Tunlid A."/>
            <person name="Henrissat B."/>
            <person name="Grigoriev I.V."/>
            <person name="Hibbett D.S."/>
            <person name="Martin F."/>
            <person name="Nordberg H.P."/>
            <person name="Cantor M.N."/>
            <person name="Hua S.X."/>
        </authorList>
    </citation>
    <scope>NUCLEOTIDE SEQUENCE [LARGE SCALE GENOMIC DNA]</scope>
    <source>
        <strain evidence="3 4">Zn</strain>
    </source>
</reference>
<protein>
    <submittedName>
        <fullName evidence="3">Uncharacterized protein</fullName>
    </submittedName>
</protein>
<dbReference type="Gene3D" id="1.10.260.130">
    <property type="match status" value="1"/>
</dbReference>
<dbReference type="InParanoid" id="A0A0C3H0J1"/>
<evidence type="ECO:0000256" key="1">
    <source>
        <dbReference type="ARBA" id="ARBA00022801"/>
    </source>
</evidence>
<name>A0A0C3H0J1_OIDMZ</name>
<evidence type="ECO:0000256" key="2">
    <source>
        <dbReference type="PIRNR" id="PIRNR029171"/>
    </source>
</evidence>